<reference evidence="1 2" key="1">
    <citation type="submission" date="2020-08" db="EMBL/GenBank/DDBJ databases">
        <title>Sphingobacterium sp. DN00404 isolated from aquaculture water.</title>
        <authorList>
            <person name="Zhang M."/>
        </authorList>
    </citation>
    <scope>NUCLEOTIDE SEQUENCE [LARGE SCALE GENOMIC DNA]</scope>
    <source>
        <strain evidence="1 2">KCTC 42746</strain>
    </source>
</reference>
<evidence type="ECO:0000313" key="1">
    <source>
        <dbReference type="EMBL" id="MBD1420673.1"/>
    </source>
</evidence>
<organism evidence="1 2">
    <name type="scientific">Sphingobacterium chuzhouense</name>
    <dbReference type="NCBI Taxonomy" id="1742264"/>
    <lineage>
        <taxon>Bacteria</taxon>
        <taxon>Pseudomonadati</taxon>
        <taxon>Bacteroidota</taxon>
        <taxon>Sphingobacteriia</taxon>
        <taxon>Sphingobacteriales</taxon>
        <taxon>Sphingobacteriaceae</taxon>
        <taxon>Sphingobacterium</taxon>
    </lineage>
</organism>
<dbReference type="RefSeq" id="WP_190312420.1">
    <property type="nucleotide sequence ID" value="NZ_JACNYL010000001.1"/>
</dbReference>
<gene>
    <name evidence="1" type="ORF">H8B21_03720</name>
</gene>
<keyword evidence="2" id="KW-1185">Reference proteome</keyword>
<dbReference type="EMBL" id="JACNYL010000001">
    <property type="protein sequence ID" value="MBD1420673.1"/>
    <property type="molecule type" value="Genomic_DNA"/>
</dbReference>
<proteinExistence type="predicted"/>
<name>A0ABR7XNC4_9SPHI</name>
<accession>A0ABR7XNC4</accession>
<dbReference type="Proteomes" id="UP000651112">
    <property type="component" value="Unassembled WGS sequence"/>
</dbReference>
<sequence>METKSSTKNLDAKLSYEAPMLRSIEVELEEGIASVSGNIEVQQQWKETETQSQDVQNNYW</sequence>
<evidence type="ECO:0000313" key="2">
    <source>
        <dbReference type="Proteomes" id="UP000651112"/>
    </source>
</evidence>
<protein>
    <submittedName>
        <fullName evidence="1">Uncharacterized protein</fullName>
    </submittedName>
</protein>
<comment type="caution">
    <text evidence="1">The sequence shown here is derived from an EMBL/GenBank/DDBJ whole genome shotgun (WGS) entry which is preliminary data.</text>
</comment>